<evidence type="ECO:0000313" key="3">
    <source>
        <dbReference type="Proteomes" id="UP000248706"/>
    </source>
</evidence>
<accession>A0A328VEN2</accession>
<name>A0A328VEN2_9CHLR</name>
<dbReference type="EMBL" id="MCIF01000002">
    <property type="protein sequence ID" value="RAQ96238.1"/>
    <property type="molecule type" value="Genomic_DNA"/>
</dbReference>
<dbReference type="RefSeq" id="WP_112429650.1">
    <property type="nucleotide sequence ID" value="NZ_MCIF01000002.1"/>
</dbReference>
<keyword evidence="1" id="KW-0732">Signal</keyword>
<gene>
    <name evidence="2" type="ORF">A4R35_11900</name>
</gene>
<sequence>MLFLQRNLIIPLSSLLVILSILFPALLASPTAHAQARISSDQSVQPHYYPPPCQGAECYGADPYTTTCGKSSANNGVTLTTVDIWTGGPQGGGTWIGQLYNYYSTLCQANWAVVWLNAPYAISIRISTVGGSERQCYPENCTSYYTGSAFPAWTNMVDGTVLTQACASLAIWGSLSRQVCVNQ</sequence>
<proteinExistence type="predicted"/>
<reference evidence="2 3" key="1">
    <citation type="submission" date="2016-08" db="EMBL/GenBank/DDBJ databases">
        <title>Analysis of Carbohydrate Active Enzymes in Thermogemmatispora T81 Reveals Carbohydrate Degradation Ability.</title>
        <authorList>
            <person name="Tomazini A."/>
            <person name="Lal S."/>
            <person name="Stott M."/>
            <person name="Henrissat B."/>
            <person name="Polikarpov I."/>
            <person name="Sparling R."/>
            <person name="Levin D.B."/>
        </authorList>
    </citation>
    <scope>NUCLEOTIDE SEQUENCE [LARGE SCALE GENOMIC DNA]</scope>
    <source>
        <strain evidence="2 3">T81</strain>
    </source>
</reference>
<evidence type="ECO:0000256" key="1">
    <source>
        <dbReference type="SAM" id="SignalP"/>
    </source>
</evidence>
<comment type="caution">
    <text evidence="2">The sequence shown here is derived from an EMBL/GenBank/DDBJ whole genome shotgun (WGS) entry which is preliminary data.</text>
</comment>
<dbReference type="OrthoDB" id="166338at2"/>
<feature type="signal peptide" evidence="1">
    <location>
        <begin position="1"/>
        <end position="34"/>
    </location>
</feature>
<protein>
    <submittedName>
        <fullName evidence="2">Uncharacterized protein</fullName>
    </submittedName>
</protein>
<feature type="chain" id="PRO_5016393269" evidence="1">
    <location>
        <begin position="35"/>
        <end position="183"/>
    </location>
</feature>
<organism evidence="2 3">
    <name type="scientific">Thermogemmatispora tikiterensis</name>
    <dbReference type="NCBI Taxonomy" id="1825093"/>
    <lineage>
        <taxon>Bacteria</taxon>
        <taxon>Bacillati</taxon>
        <taxon>Chloroflexota</taxon>
        <taxon>Ktedonobacteria</taxon>
        <taxon>Thermogemmatisporales</taxon>
        <taxon>Thermogemmatisporaceae</taxon>
        <taxon>Thermogemmatispora</taxon>
    </lineage>
</organism>
<dbReference type="AlphaFoldDB" id="A0A328VEN2"/>
<evidence type="ECO:0000313" key="2">
    <source>
        <dbReference type="EMBL" id="RAQ96238.1"/>
    </source>
</evidence>
<keyword evidence="3" id="KW-1185">Reference proteome</keyword>
<dbReference type="Proteomes" id="UP000248706">
    <property type="component" value="Unassembled WGS sequence"/>
</dbReference>